<keyword evidence="2" id="KW-0472">Membrane</keyword>
<dbReference type="EMBL" id="ARYI01000009">
    <property type="protein sequence ID" value="KCZ92598.1"/>
    <property type="molecule type" value="Genomic_DNA"/>
</dbReference>
<dbReference type="Gene3D" id="3.40.710.10">
    <property type="entry name" value="DD-peptidase/beta-lactamase superfamily"/>
    <property type="match status" value="1"/>
</dbReference>
<reference evidence="5 6" key="1">
    <citation type="submission" date="2013-04" db="EMBL/GenBank/DDBJ databases">
        <title>Hyphomonas hirschiana VP5 Genome Sequencing.</title>
        <authorList>
            <person name="Lai Q."/>
            <person name="Shao Z."/>
        </authorList>
    </citation>
    <scope>NUCLEOTIDE SEQUENCE [LARGE SCALE GENOMIC DNA]</scope>
    <source>
        <strain evidence="5 6">VP5</strain>
    </source>
</reference>
<keyword evidence="2" id="KW-0812">Transmembrane</keyword>
<dbReference type="InterPro" id="IPR001466">
    <property type="entry name" value="Beta-lactam-related"/>
</dbReference>
<dbReference type="Pfam" id="PF00144">
    <property type="entry name" value="Beta-lactamase"/>
    <property type="match status" value="1"/>
</dbReference>
<protein>
    <submittedName>
        <fullName evidence="5">Beta-lactamase</fullName>
    </submittedName>
</protein>
<dbReference type="AlphaFoldDB" id="A0A059FQ82"/>
<feature type="domain" description="Beta-lactamase-related" evidence="4">
    <location>
        <begin position="65"/>
        <end position="375"/>
    </location>
</feature>
<feature type="transmembrane region" description="Helical" evidence="2">
    <location>
        <begin position="556"/>
        <end position="578"/>
    </location>
</feature>
<evidence type="ECO:0000313" key="6">
    <source>
        <dbReference type="Proteomes" id="UP000025061"/>
    </source>
</evidence>
<dbReference type="SUPFAM" id="SSF56601">
    <property type="entry name" value="beta-lactamase/transpeptidase-like"/>
    <property type="match status" value="1"/>
</dbReference>
<evidence type="ECO:0000256" key="1">
    <source>
        <dbReference type="SAM" id="MobiDB-lite"/>
    </source>
</evidence>
<evidence type="ECO:0000256" key="3">
    <source>
        <dbReference type="SAM" id="SignalP"/>
    </source>
</evidence>
<dbReference type="PANTHER" id="PTHR46825">
    <property type="entry name" value="D-ALANYL-D-ALANINE-CARBOXYPEPTIDASE/ENDOPEPTIDASE AMPH"/>
    <property type="match status" value="1"/>
</dbReference>
<feature type="compositionally biased region" description="Polar residues" evidence="1">
    <location>
        <begin position="41"/>
        <end position="50"/>
    </location>
</feature>
<evidence type="ECO:0000313" key="5">
    <source>
        <dbReference type="EMBL" id="KCZ92598.1"/>
    </source>
</evidence>
<keyword evidence="6" id="KW-1185">Reference proteome</keyword>
<comment type="caution">
    <text evidence="5">The sequence shown here is derived from an EMBL/GenBank/DDBJ whole genome shotgun (WGS) entry which is preliminary data.</text>
</comment>
<feature type="transmembrane region" description="Helical" evidence="2">
    <location>
        <begin position="628"/>
        <end position="652"/>
    </location>
</feature>
<keyword evidence="2" id="KW-1133">Transmembrane helix</keyword>
<feature type="transmembrane region" description="Helical" evidence="2">
    <location>
        <begin position="515"/>
        <end position="536"/>
    </location>
</feature>
<gene>
    <name evidence="5" type="ORF">HHI_11481</name>
</gene>
<feature type="transmembrane region" description="Helical" evidence="2">
    <location>
        <begin position="598"/>
        <end position="616"/>
    </location>
</feature>
<evidence type="ECO:0000259" key="4">
    <source>
        <dbReference type="Pfam" id="PF00144"/>
    </source>
</evidence>
<dbReference type="Proteomes" id="UP000025061">
    <property type="component" value="Unassembled WGS sequence"/>
</dbReference>
<accession>A0A059FQ82</accession>
<dbReference type="PATRIC" id="fig|1280951.3.peg.2315"/>
<name>A0A059FQ82_9PROT</name>
<keyword evidence="3" id="KW-0732">Signal</keyword>
<organism evidence="5 6">
    <name type="scientific">Hyphomonas hirschiana VP5</name>
    <dbReference type="NCBI Taxonomy" id="1280951"/>
    <lineage>
        <taxon>Bacteria</taxon>
        <taxon>Pseudomonadati</taxon>
        <taxon>Pseudomonadota</taxon>
        <taxon>Alphaproteobacteria</taxon>
        <taxon>Hyphomonadales</taxon>
        <taxon>Hyphomonadaceae</taxon>
        <taxon>Hyphomonas</taxon>
    </lineage>
</organism>
<proteinExistence type="predicted"/>
<dbReference type="InterPro" id="IPR012338">
    <property type="entry name" value="Beta-lactam/transpept-like"/>
</dbReference>
<dbReference type="PANTHER" id="PTHR46825:SF9">
    <property type="entry name" value="BETA-LACTAMASE-RELATED DOMAIN-CONTAINING PROTEIN"/>
    <property type="match status" value="1"/>
</dbReference>
<feature type="signal peptide" evidence="3">
    <location>
        <begin position="1"/>
        <end position="28"/>
    </location>
</feature>
<dbReference type="InterPro" id="IPR050491">
    <property type="entry name" value="AmpC-like"/>
</dbReference>
<feature type="region of interest" description="Disordered" evidence="1">
    <location>
        <begin position="31"/>
        <end position="50"/>
    </location>
</feature>
<dbReference type="RefSeq" id="WP_049755074.1">
    <property type="nucleotide sequence ID" value="NZ_ARYI01000009.1"/>
</dbReference>
<evidence type="ECO:0000256" key="2">
    <source>
        <dbReference type="SAM" id="Phobius"/>
    </source>
</evidence>
<sequence>MTGSKIRSLVAGLALAMLWTAPSLPGAAQSEPVAALPATEGAQTSSPNLTRTDVDTWLDGLMPYALEDGGFTGAVVAVVKDGELLTSRGYGYADPDTGRRMDGAATLIRPGSISKLFTWTAVMQLKEQGQVNLDTDINQYLDFTIPDAFDEPITLRHLMTHTSGFEESVKDLIVRAPSPVPALGDYVKTHLPERVSAPGEVPAYSNYGTALAGYIVERASGERFDDYVERHIFAPLEMQSSSFRQPLPAELADNMSGAFKTRDDNASQPYELIPAAPAGALASTAEDMARFMIAHLNAGAGLLSPETANEMQAAATPFLPPLNTMALGFYQQDRLGVRAIGHGGDTVYFHSDMSLFPDHNVGLFISVNSQGRRPAQSLLLREQFASRFVERYLVGAAPKAAQPYQPEADNPGREIAGVYEVSRASATNFMALGRYLGQARITVDAQGRLHTPFLGIPAIWQPIAPDVWQRAGSTQRLAVSYRDGKVHQWAYEPASPFMVYSPPPWYRSSALLNPLLALALLVSLATVVAWPLAAFLRWRYQQPFPLTGHAALSHRLARIGLIFVLLFLMAWMGLFVTLASDIGKLTAASDGLIRFMQGAQIVLYGAMMATVWNLVTTWSGRASWPARLWSVLLPLAVGIVIWFAAVTGLLSFSLTY</sequence>
<feature type="chain" id="PRO_5001572701" evidence="3">
    <location>
        <begin position="29"/>
        <end position="656"/>
    </location>
</feature>